<dbReference type="AlphaFoldDB" id="A0A4Z0FBY5"/>
<evidence type="ECO:0000313" key="1">
    <source>
        <dbReference type="EMBL" id="TFZ83337.1"/>
    </source>
</evidence>
<dbReference type="EMBL" id="SRIO01000004">
    <property type="protein sequence ID" value="TFZ83337.1"/>
    <property type="molecule type" value="Genomic_DNA"/>
</dbReference>
<organism evidence="1 2">
    <name type="scientific">Candidatus Macondimonas diazotrophica</name>
    <dbReference type="NCBI Taxonomy" id="2305248"/>
    <lineage>
        <taxon>Bacteria</taxon>
        <taxon>Pseudomonadati</taxon>
        <taxon>Pseudomonadota</taxon>
        <taxon>Gammaproteobacteria</taxon>
        <taxon>Chromatiales</taxon>
        <taxon>Ectothiorhodospiraceae</taxon>
        <taxon>Candidatus Macondimonas</taxon>
    </lineage>
</organism>
<gene>
    <name evidence="1" type="ORF">E4680_04615</name>
</gene>
<reference evidence="1 2" key="1">
    <citation type="journal article" date="2019" name="ISME J.">
        <title>Candidatus Macondimonas diazotrophica, a novel gammaproteobacterial genus dominating crude-oil-contaminated coastal sediments.</title>
        <authorList>
            <person name="Karthikeyan S."/>
            <person name="Konstantinidis K."/>
        </authorList>
    </citation>
    <scope>NUCLEOTIDE SEQUENCE [LARGE SCALE GENOMIC DNA]</scope>
    <source>
        <strain evidence="1 2">KTK01</strain>
    </source>
</reference>
<accession>A0A4Z0FBY5</accession>
<dbReference type="OrthoDB" id="6072119at2"/>
<protein>
    <submittedName>
        <fullName evidence="1">Uncharacterized protein</fullName>
    </submittedName>
</protein>
<dbReference type="RefSeq" id="WP_135281217.1">
    <property type="nucleotide sequence ID" value="NZ_SRIO01000004.1"/>
</dbReference>
<dbReference type="Proteomes" id="UP000297890">
    <property type="component" value="Unassembled WGS sequence"/>
</dbReference>
<evidence type="ECO:0000313" key="2">
    <source>
        <dbReference type="Proteomes" id="UP000297890"/>
    </source>
</evidence>
<keyword evidence="2" id="KW-1185">Reference proteome</keyword>
<proteinExistence type="predicted"/>
<sequence length="125" mass="13447">MLDAIYGGLETGVFTSWPKLRFNTMDDIRPELIFAKDGAVRATGVLKLRIIVAGIPVFNILSQVTVHDQGITLPVSIQVTGGEVLTRVLNQPHFILALDFNDIQGGRANAAGSRDPDAYAIGEVS</sequence>
<name>A0A4Z0FBY5_9GAMM</name>
<comment type="caution">
    <text evidence="1">The sequence shown here is derived from an EMBL/GenBank/DDBJ whole genome shotgun (WGS) entry which is preliminary data.</text>
</comment>